<name>A0A6S7ILG3_PARCT</name>
<organism evidence="1 2">
    <name type="scientific">Paramuricea clavata</name>
    <name type="common">Red gorgonian</name>
    <name type="synonym">Violescent sea-whip</name>
    <dbReference type="NCBI Taxonomy" id="317549"/>
    <lineage>
        <taxon>Eukaryota</taxon>
        <taxon>Metazoa</taxon>
        <taxon>Cnidaria</taxon>
        <taxon>Anthozoa</taxon>
        <taxon>Octocorallia</taxon>
        <taxon>Malacalcyonacea</taxon>
        <taxon>Plexauridae</taxon>
        <taxon>Paramuricea</taxon>
    </lineage>
</organism>
<reference evidence="1" key="1">
    <citation type="submission" date="2020-04" db="EMBL/GenBank/DDBJ databases">
        <authorList>
            <person name="Alioto T."/>
            <person name="Alioto T."/>
            <person name="Gomez Garrido J."/>
        </authorList>
    </citation>
    <scope>NUCLEOTIDE SEQUENCE</scope>
    <source>
        <strain evidence="1">A484AB</strain>
    </source>
</reference>
<comment type="caution">
    <text evidence="1">The sequence shown here is derived from an EMBL/GenBank/DDBJ whole genome shotgun (WGS) entry which is preliminary data.</text>
</comment>
<dbReference type="EMBL" id="CACRXK020009749">
    <property type="protein sequence ID" value="CAB4017879.1"/>
    <property type="molecule type" value="Genomic_DNA"/>
</dbReference>
<dbReference type="PANTHER" id="PTHR14499">
    <property type="entry name" value="POTASSIUM CHANNEL TETRAMERIZATION DOMAIN-CONTAINING"/>
    <property type="match status" value="1"/>
</dbReference>
<dbReference type="Proteomes" id="UP001152795">
    <property type="component" value="Unassembled WGS sequence"/>
</dbReference>
<dbReference type="Gene3D" id="3.30.710.10">
    <property type="entry name" value="Potassium Channel Kv1.1, Chain A"/>
    <property type="match status" value="1"/>
</dbReference>
<dbReference type="SUPFAM" id="SSF54695">
    <property type="entry name" value="POZ domain"/>
    <property type="match status" value="1"/>
</dbReference>
<protein>
    <submittedName>
        <fullName evidence="1">Chaperone dnaK2</fullName>
    </submittedName>
</protein>
<accession>A0A6S7ILG3</accession>
<dbReference type="Pfam" id="PF02214">
    <property type="entry name" value="BTB_2"/>
    <property type="match status" value="1"/>
</dbReference>
<keyword evidence="2" id="KW-1185">Reference proteome</keyword>
<proteinExistence type="predicted"/>
<dbReference type="OrthoDB" id="419404at2759"/>
<dbReference type="PANTHER" id="PTHR14499:SF136">
    <property type="entry name" value="GH08630P"/>
    <property type="match status" value="1"/>
</dbReference>
<dbReference type="AlphaFoldDB" id="A0A6S7ILG3"/>
<gene>
    <name evidence="1" type="ORF">PACLA_8A086692</name>
</gene>
<dbReference type="InterPro" id="IPR011333">
    <property type="entry name" value="SKP1/BTB/POZ_sf"/>
</dbReference>
<dbReference type="GO" id="GO:0051260">
    <property type="term" value="P:protein homooligomerization"/>
    <property type="evidence" value="ECO:0007669"/>
    <property type="project" value="InterPro"/>
</dbReference>
<sequence length="266" mass="30027">MACNRSTLCQVEGSFLASMFSGRWENQQKKDKDGNVFLNFDPGYFKLILKFLRSKELSIPEYPPPVPVPAKDDFPHFYNLVNYLGLREEFKVKKVDTFCDPCVSNISISDEDTVIKFGYNENSLINNDTGRYVLGYKCCESGRTQWRLEAKQGSIFIGVFEYDSDGVSNADTHTGIWLAKGANGWTSDLKFQNGNPELNESFDSICADVIHILTLDLDAMTLSLANGRGVLNMKLQRVKDPEDDCYCWSLCIGFLGDIQNEVRLAD</sequence>
<evidence type="ECO:0000313" key="1">
    <source>
        <dbReference type="EMBL" id="CAB4017879.1"/>
    </source>
</evidence>
<evidence type="ECO:0000313" key="2">
    <source>
        <dbReference type="Proteomes" id="UP001152795"/>
    </source>
</evidence>
<dbReference type="InterPro" id="IPR003131">
    <property type="entry name" value="T1-type_BTB"/>
</dbReference>